<dbReference type="eggNOG" id="ENOG502ZDJ6">
    <property type="taxonomic scope" value="Bacteria"/>
</dbReference>
<name>B1ZYA3_OPITP</name>
<dbReference type="AlphaFoldDB" id="B1ZYA3"/>
<dbReference type="HOGENOM" id="CLU_1018771_0_0_0"/>
<evidence type="ECO:0000256" key="1">
    <source>
        <dbReference type="ARBA" id="ARBA00022448"/>
    </source>
</evidence>
<dbReference type="PANTHER" id="PTHR30097">
    <property type="entry name" value="CATION EFFLUX SYSTEM PROTEIN CUSB"/>
    <property type="match status" value="1"/>
</dbReference>
<dbReference type="STRING" id="452637.Oter_2968"/>
<dbReference type="Gene3D" id="2.40.420.20">
    <property type="match status" value="1"/>
</dbReference>
<dbReference type="Pfam" id="PF25989">
    <property type="entry name" value="YknX_C"/>
    <property type="match status" value="1"/>
</dbReference>
<dbReference type="InterPro" id="IPR051909">
    <property type="entry name" value="MFP_Cation_Efflux"/>
</dbReference>
<feature type="region of interest" description="Disordered" evidence="2">
    <location>
        <begin position="20"/>
        <end position="52"/>
    </location>
</feature>
<dbReference type="Proteomes" id="UP000007013">
    <property type="component" value="Chromosome"/>
</dbReference>
<feature type="compositionally biased region" description="Basic and acidic residues" evidence="2">
    <location>
        <begin position="34"/>
        <end position="52"/>
    </location>
</feature>
<organism evidence="4 5">
    <name type="scientific">Opitutus terrae (strain DSM 11246 / JCM 15787 / PB90-1)</name>
    <dbReference type="NCBI Taxonomy" id="452637"/>
    <lineage>
        <taxon>Bacteria</taxon>
        <taxon>Pseudomonadati</taxon>
        <taxon>Verrucomicrobiota</taxon>
        <taxon>Opitutia</taxon>
        <taxon>Opitutales</taxon>
        <taxon>Opitutaceae</taxon>
        <taxon>Opitutus</taxon>
    </lineage>
</organism>
<keyword evidence="5" id="KW-1185">Reference proteome</keyword>
<sequence length="246" mass="25053">MSPGRAIVFAGGLALAVGHAGCSPESASPGAESTEAHAEHGHDHEHGAADGHEYAAGDAPARFVAGHGLQLAEPTARALGVQSEVASRRTLTPRFELTATVFDPGPPAQASALVPAELAQAVSRHAPSGVSVLAVREDASAGRTEVVLALSNPRPLGAVIALTVEGAARPALAVPAAATLRTATGTFLFVVEDDFLVRRAVETGASDGEWVEVVRGLDAGARVVTSAVEELWLTELRLTKGGGHSH</sequence>
<proteinExistence type="predicted"/>
<dbReference type="GO" id="GO:0015679">
    <property type="term" value="P:plasma membrane copper ion transport"/>
    <property type="evidence" value="ECO:0007669"/>
    <property type="project" value="TreeGrafter"/>
</dbReference>
<dbReference type="EMBL" id="CP001032">
    <property type="protein sequence ID" value="ACB76249.1"/>
    <property type="molecule type" value="Genomic_DNA"/>
</dbReference>
<evidence type="ECO:0000259" key="3">
    <source>
        <dbReference type="Pfam" id="PF25989"/>
    </source>
</evidence>
<dbReference type="KEGG" id="ote:Oter_2968"/>
<reference evidence="4 5" key="1">
    <citation type="journal article" date="2011" name="J. Bacteriol.">
        <title>Genome sequence of the verrucomicrobium Opitutus terrae PB90-1, an abundant inhabitant of rice paddy soil ecosystems.</title>
        <authorList>
            <person name="van Passel M.W."/>
            <person name="Kant R."/>
            <person name="Palva A."/>
            <person name="Copeland A."/>
            <person name="Lucas S."/>
            <person name="Lapidus A."/>
            <person name="Glavina del Rio T."/>
            <person name="Pitluck S."/>
            <person name="Goltsman E."/>
            <person name="Clum A."/>
            <person name="Sun H."/>
            <person name="Schmutz J."/>
            <person name="Larimer F.W."/>
            <person name="Land M.L."/>
            <person name="Hauser L."/>
            <person name="Kyrpides N."/>
            <person name="Mikhailova N."/>
            <person name="Richardson P.P."/>
            <person name="Janssen P.H."/>
            <person name="de Vos W.M."/>
            <person name="Smidt H."/>
        </authorList>
    </citation>
    <scope>NUCLEOTIDE SEQUENCE [LARGE SCALE GENOMIC DNA]</scope>
    <source>
        <strain evidence="5">DSM 11246 / JCM 15787 / PB90-1</strain>
    </source>
</reference>
<evidence type="ECO:0000256" key="2">
    <source>
        <dbReference type="SAM" id="MobiDB-lite"/>
    </source>
</evidence>
<dbReference type="GO" id="GO:0060003">
    <property type="term" value="P:copper ion export"/>
    <property type="evidence" value="ECO:0007669"/>
    <property type="project" value="TreeGrafter"/>
</dbReference>
<gene>
    <name evidence="4" type="ordered locus">Oter_2968</name>
</gene>
<protein>
    <recommendedName>
        <fullName evidence="3">YknX-like C-terminal permuted SH3-like domain-containing protein</fullName>
    </recommendedName>
</protein>
<dbReference type="PANTHER" id="PTHR30097:SF4">
    <property type="entry name" value="SLR6042 PROTEIN"/>
    <property type="match status" value="1"/>
</dbReference>
<accession>B1ZYA3</accession>
<evidence type="ECO:0000313" key="5">
    <source>
        <dbReference type="Proteomes" id="UP000007013"/>
    </source>
</evidence>
<dbReference type="RefSeq" id="WP_012375784.1">
    <property type="nucleotide sequence ID" value="NC_010571.1"/>
</dbReference>
<dbReference type="GO" id="GO:0030313">
    <property type="term" value="C:cell envelope"/>
    <property type="evidence" value="ECO:0007669"/>
    <property type="project" value="TreeGrafter"/>
</dbReference>
<dbReference type="InterPro" id="IPR058637">
    <property type="entry name" value="YknX-like_C"/>
</dbReference>
<dbReference type="OrthoDB" id="192147at2"/>
<evidence type="ECO:0000313" key="4">
    <source>
        <dbReference type="EMBL" id="ACB76249.1"/>
    </source>
</evidence>
<feature type="domain" description="YknX-like C-terminal permuted SH3-like" evidence="3">
    <location>
        <begin position="171"/>
        <end position="229"/>
    </location>
</feature>
<keyword evidence="1" id="KW-0813">Transport</keyword>